<dbReference type="AlphaFoldDB" id="A0A941CTW1"/>
<evidence type="ECO:0000256" key="1">
    <source>
        <dbReference type="SAM" id="Phobius"/>
    </source>
</evidence>
<dbReference type="RefSeq" id="WP_211802589.1">
    <property type="nucleotide sequence ID" value="NZ_JAGSCS010000022.1"/>
</dbReference>
<dbReference type="Proteomes" id="UP000675379">
    <property type="component" value="Unassembled WGS sequence"/>
</dbReference>
<keyword evidence="1" id="KW-1133">Transmembrane helix</keyword>
<feature type="transmembrane region" description="Helical" evidence="1">
    <location>
        <begin position="39"/>
        <end position="57"/>
    </location>
</feature>
<feature type="transmembrane region" description="Helical" evidence="1">
    <location>
        <begin position="77"/>
        <end position="96"/>
    </location>
</feature>
<keyword evidence="3" id="KW-1185">Reference proteome</keyword>
<reference evidence="2" key="1">
    <citation type="submission" date="2021-04" db="EMBL/GenBank/DDBJ databases">
        <title>Proteiniclasticum sedimins sp. nov., an obligate anaerobic bacterium isolated from anaerobic sludge.</title>
        <authorList>
            <person name="Liu J."/>
        </authorList>
    </citation>
    <scope>NUCLEOTIDE SEQUENCE</scope>
    <source>
        <strain evidence="2">BAD-10</strain>
    </source>
</reference>
<accession>A0A941CTW1</accession>
<proteinExistence type="predicted"/>
<keyword evidence="1" id="KW-0812">Transmembrane</keyword>
<feature type="transmembrane region" description="Helical" evidence="1">
    <location>
        <begin position="135"/>
        <end position="155"/>
    </location>
</feature>
<feature type="transmembrane region" description="Helical" evidence="1">
    <location>
        <begin position="175"/>
        <end position="196"/>
    </location>
</feature>
<feature type="transmembrane region" description="Helical" evidence="1">
    <location>
        <begin position="12"/>
        <end position="33"/>
    </location>
</feature>
<feature type="transmembrane region" description="Helical" evidence="1">
    <location>
        <begin position="108"/>
        <end position="128"/>
    </location>
</feature>
<evidence type="ECO:0000313" key="2">
    <source>
        <dbReference type="EMBL" id="MBR0577173.1"/>
    </source>
</evidence>
<comment type="caution">
    <text evidence="2">The sequence shown here is derived from an EMBL/GenBank/DDBJ whole genome shotgun (WGS) entry which is preliminary data.</text>
</comment>
<sequence length="201" mass="21018">MVKQNSVKTNPWTAMLWGFLAFLLSGLLASVIIWRFDNYVLGTIITGALGGLLLGLFTRQRGSLSKFAMGGGFGMPIALFLTFALLEGLGSLIFRSDASVSISTVSDILAIILFGAFFGLIFGIVVYGKKAAGTFLLTGGLLAIPFGIFVGLMNANEGMQKSIEEVISLGGIIDLNFFAMALAIGLGAGLGVGLYASSKSK</sequence>
<organism evidence="2 3">
    <name type="scientific">Proteiniclasticum sediminis</name>
    <dbReference type="NCBI Taxonomy" id="2804028"/>
    <lineage>
        <taxon>Bacteria</taxon>
        <taxon>Bacillati</taxon>
        <taxon>Bacillota</taxon>
        <taxon>Clostridia</taxon>
        <taxon>Eubacteriales</taxon>
        <taxon>Clostridiaceae</taxon>
        <taxon>Proteiniclasticum</taxon>
    </lineage>
</organism>
<evidence type="ECO:0000313" key="3">
    <source>
        <dbReference type="Proteomes" id="UP000675379"/>
    </source>
</evidence>
<keyword evidence="1" id="KW-0472">Membrane</keyword>
<gene>
    <name evidence="2" type="ORF">KCG48_12690</name>
</gene>
<protein>
    <submittedName>
        <fullName evidence="2">Uncharacterized protein</fullName>
    </submittedName>
</protein>
<name>A0A941CTW1_9CLOT</name>
<dbReference type="EMBL" id="JAGSCS010000022">
    <property type="protein sequence ID" value="MBR0577173.1"/>
    <property type="molecule type" value="Genomic_DNA"/>
</dbReference>